<feature type="transmembrane region" description="Helical" evidence="8">
    <location>
        <begin position="69"/>
        <end position="100"/>
    </location>
</feature>
<gene>
    <name evidence="9" type="ORF">C7457_0360</name>
</gene>
<accession>A0A420W846</accession>
<dbReference type="GO" id="GO:0016763">
    <property type="term" value="F:pentosyltransferase activity"/>
    <property type="evidence" value="ECO:0007669"/>
    <property type="project" value="TreeGrafter"/>
</dbReference>
<keyword evidence="7 8" id="KW-0472">Membrane</keyword>
<protein>
    <recommendedName>
        <fullName evidence="11">Dolichyl-phosphate-mannose-protein mannosyltransferase</fullName>
    </recommendedName>
</protein>
<evidence type="ECO:0000256" key="8">
    <source>
        <dbReference type="SAM" id="Phobius"/>
    </source>
</evidence>
<dbReference type="PANTHER" id="PTHR33908">
    <property type="entry name" value="MANNOSYLTRANSFERASE YKCB-RELATED"/>
    <property type="match status" value="1"/>
</dbReference>
<name>A0A420W846_9BACT</name>
<dbReference type="RefSeq" id="WP_121169733.1">
    <property type="nucleotide sequence ID" value="NZ_RBIE01000001.1"/>
</dbReference>
<evidence type="ECO:0008006" key="11">
    <source>
        <dbReference type="Google" id="ProtNLM"/>
    </source>
</evidence>
<dbReference type="InterPro" id="IPR050297">
    <property type="entry name" value="LipidA_mod_glycosyltrf_83"/>
</dbReference>
<evidence type="ECO:0000256" key="2">
    <source>
        <dbReference type="ARBA" id="ARBA00022475"/>
    </source>
</evidence>
<comment type="caution">
    <text evidence="9">The sequence shown here is derived from an EMBL/GenBank/DDBJ whole genome shotgun (WGS) entry which is preliminary data.</text>
</comment>
<evidence type="ECO:0000256" key="6">
    <source>
        <dbReference type="ARBA" id="ARBA00022989"/>
    </source>
</evidence>
<keyword evidence="5 8" id="KW-0812">Transmembrane</keyword>
<reference evidence="9 10" key="1">
    <citation type="submission" date="2018-10" db="EMBL/GenBank/DDBJ databases">
        <title>Genomic Encyclopedia of Type Strains, Phase IV (KMG-IV): sequencing the most valuable type-strain genomes for metagenomic binning, comparative biology and taxonomic classification.</title>
        <authorList>
            <person name="Goeker M."/>
        </authorList>
    </citation>
    <scope>NUCLEOTIDE SEQUENCE [LARGE SCALE GENOMIC DNA]</scope>
    <source>
        <strain evidence="9 10">DSM 15521</strain>
    </source>
</reference>
<evidence type="ECO:0000313" key="9">
    <source>
        <dbReference type="EMBL" id="RKQ63487.1"/>
    </source>
</evidence>
<keyword evidence="10" id="KW-1185">Reference proteome</keyword>
<evidence type="ECO:0000313" key="10">
    <source>
        <dbReference type="Proteomes" id="UP000280881"/>
    </source>
</evidence>
<sequence>MLRITDFSLKRLSILVLIISSTIFLSRLYEPSLSDDSVKYALIGKTMLKEGNFLFPHLGEEPYYKKPPLFFWLIAASFKVFGFNNSALFGVLSPFFLFYFDNWSKKAKFLISNECGGKALLKFGNYCVKESYAGSSGNYSQRLERRN</sequence>
<dbReference type="GO" id="GO:0010041">
    <property type="term" value="P:response to iron(III) ion"/>
    <property type="evidence" value="ECO:0007669"/>
    <property type="project" value="TreeGrafter"/>
</dbReference>
<proteinExistence type="predicted"/>
<dbReference type="GO" id="GO:0009103">
    <property type="term" value="P:lipopolysaccharide biosynthetic process"/>
    <property type="evidence" value="ECO:0007669"/>
    <property type="project" value="UniProtKB-ARBA"/>
</dbReference>
<evidence type="ECO:0000256" key="1">
    <source>
        <dbReference type="ARBA" id="ARBA00004651"/>
    </source>
</evidence>
<organism evidence="9 10">
    <name type="scientific">Thermovibrio guaymasensis</name>
    <dbReference type="NCBI Taxonomy" id="240167"/>
    <lineage>
        <taxon>Bacteria</taxon>
        <taxon>Pseudomonadati</taxon>
        <taxon>Aquificota</taxon>
        <taxon>Aquificia</taxon>
        <taxon>Desulfurobacteriales</taxon>
        <taxon>Desulfurobacteriaceae</taxon>
        <taxon>Thermovibrio</taxon>
    </lineage>
</organism>
<evidence type="ECO:0000256" key="7">
    <source>
        <dbReference type="ARBA" id="ARBA00023136"/>
    </source>
</evidence>
<keyword evidence="6 8" id="KW-1133">Transmembrane helix</keyword>
<dbReference type="AlphaFoldDB" id="A0A420W846"/>
<keyword evidence="4" id="KW-0808">Transferase</keyword>
<dbReference type="PANTHER" id="PTHR33908:SF3">
    <property type="entry name" value="UNDECAPRENYL PHOSPHATE-ALPHA-4-AMINO-4-DEOXY-L-ARABINOSE ARABINOSYL TRANSFERASE"/>
    <property type="match status" value="1"/>
</dbReference>
<keyword evidence="2" id="KW-1003">Cell membrane</keyword>
<evidence type="ECO:0000256" key="5">
    <source>
        <dbReference type="ARBA" id="ARBA00022692"/>
    </source>
</evidence>
<dbReference type="Proteomes" id="UP000280881">
    <property type="component" value="Unassembled WGS sequence"/>
</dbReference>
<dbReference type="OrthoDB" id="9792789at2"/>
<comment type="subcellular location">
    <subcellularLocation>
        <location evidence="1">Cell membrane</location>
        <topology evidence="1">Multi-pass membrane protein</topology>
    </subcellularLocation>
</comment>
<evidence type="ECO:0000256" key="3">
    <source>
        <dbReference type="ARBA" id="ARBA00022676"/>
    </source>
</evidence>
<evidence type="ECO:0000256" key="4">
    <source>
        <dbReference type="ARBA" id="ARBA00022679"/>
    </source>
</evidence>
<dbReference type="EMBL" id="RBIE01000001">
    <property type="protein sequence ID" value="RKQ63487.1"/>
    <property type="molecule type" value="Genomic_DNA"/>
</dbReference>
<feature type="transmembrane region" description="Helical" evidence="8">
    <location>
        <begin position="12"/>
        <end position="29"/>
    </location>
</feature>
<dbReference type="GO" id="GO:0005886">
    <property type="term" value="C:plasma membrane"/>
    <property type="evidence" value="ECO:0007669"/>
    <property type="project" value="UniProtKB-SubCell"/>
</dbReference>
<keyword evidence="3" id="KW-0328">Glycosyltransferase</keyword>